<evidence type="ECO:0000313" key="9">
    <source>
        <dbReference type="Proteomes" id="UP000008043"/>
    </source>
</evidence>
<dbReference type="HOGENOM" id="CLU_1936889_0_0_11"/>
<evidence type="ECO:0000256" key="7">
    <source>
        <dbReference type="SAM" id="Phobius"/>
    </source>
</evidence>
<feature type="transmembrane region" description="Helical" evidence="7">
    <location>
        <begin position="87"/>
        <end position="107"/>
    </location>
</feature>
<keyword evidence="5 7" id="KW-1133">Transmembrane helix</keyword>
<dbReference type="Proteomes" id="UP000008043">
    <property type="component" value="Chromosome"/>
</dbReference>
<evidence type="ECO:0000256" key="5">
    <source>
        <dbReference type="ARBA" id="ARBA00022989"/>
    </source>
</evidence>
<dbReference type="PANTHER" id="PTHR23517:SF2">
    <property type="entry name" value="MULTIDRUG RESISTANCE PROTEIN MDTH"/>
    <property type="match status" value="1"/>
</dbReference>
<evidence type="ECO:0000256" key="2">
    <source>
        <dbReference type="ARBA" id="ARBA00022448"/>
    </source>
</evidence>
<dbReference type="InterPro" id="IPR050171">
    <property type="entry name" value="MFS_Transporters"/>
</dbReference>
<keyword evidence="6 7" id="KW-0472">Membrane</keyword>
<evidence type="ECO:0000256" key="3">
    <source>
        <dbReference type="ARBA" id="ARBA00022475"/>
    </source>
</evidence>
<dbReference type="eggNOG" id="COG2814">
    <property type="taxonomic scope" value="Bacteria"/>
</dbReference>
<dbReference type="Gene3D" id="1.20.1250.20">
    <property type="entry name" value="MFS general substrate transporter like domains"/>
    <property type="match status" value="1"/>
</dbReference>
<keyword evidence="2" id="KW-0813">Transport</keyword>
<comment type="subcellular location">
    <subcellularLocation>
        <location evidence="1">Cell membrane</location>
        <topology evidence="1">Multi-pass membrane protein</topology>
    </subcellularLocation>
</comment>
<keyword evidence="4 7" id="KW-0812">Transmembrane</keyword>
<protein>
    <submittedName>
        <fullName evidence="8">Putative secreted protein</fullName>
    </submittedName>
</protein>
<organism evidence="8 9">
    <name type="scientific">Streptomyces davaonensis (strain DSM 101723 / JCM 4913 / KCC S-0913 / 768)</name>
    <dbReference type="NCBI Taxonomy" id="1214101"/>
    <lineage>
        <taxon>Bacteria</taxon>
        <taxon>Bacillati</taxon>
        <taxon>Actinomycetota</taxon>
        <taxon>Actinomycetes</taxon>
        <taxon>Kitasatosporales</taxon>
        <taxon>Streptomycetaceae</taxon>
        <taxon>Streptomyces</taxon>
    </lineage>
</organism>
<proteinExistence type="predicted"/>
<evidence type="ECO:0000256" key="4">
    <source>
        <dbReference type="ARBA" id="ARBA00022692"/>
    </source>
</evidence>
<reference evidence="8 9" key="1">
    <citation type="journal article" date="2012" name="J. Bacteriol.">
        <title>Genome sequence of the bacterium Streptomyces davawensis JCM 4913 and heterologous production of the unique antibiotic roseoflavin.</title>
        <authorList>
            <person name="Jankowitsch F."/>
            <person name="Schwarz J."/>
            <person name="Ruckert C."/>
            <person name="Gust B."/>
            <person name="Szczepanowski R."/>
            <person name="Blom J."/>
            <person name="Pelzer S."/>
            <person name="Kalinowski J."/>
            <person name="Mack M."/>
        </authorList>
    </citation>
    <scope>NUCLEOTIDE SEQUENCE [LARGE SCALE GENOMIC DNA]</scope>
    <source>
        <strain evidence="9">DSM 101723 / JCM 4913 / KCC S-0913 / 768</strain>
    </source>
</reference>
<dbReference type="GO" id="GO:0005886">
    <property type="term" value="C:plasma membrane"/>
    <property type="evidence" value="ECO:0007669"/>
    <property type="project" value="UniProtKB-SubCell"/>
</dbReference>
<dbReference type="STRING" id="1214101.BN159_3490"/>
<dbReference type="KEGG" id="sdv:BN159_3490"/>
<keyword evidence="3" id="KW-1003">Cell membrane</keyword>
<dbReference type="PANTHER" id="PTHR23517">
    <property type="entry name" value="RESISTANCE PROTEIN MDTM, PUTATIVE-RELATED-RELATED"/>
    <property type="match status" value="1"/>
</dbReference>
<sequence length="130" mass="13211">MAAGVLIAIGVALTGVADTAWAYAATVVLWSLGEASIGGIHSSIIQSIAPEHARGRYQGAFQWSWGVARFSALTVGTAVYAHAGPAVLWWFSAVAGVIAALGVGALAPTIARRAAAQEPEAEPEKETVAG</sequence>
<dbReference type="SUPFAM" id="SSF103473">
    <property type="entry name" value="MFS general substrate transporter"/>
    <property type="match status" value="1"/>
</dbReference>
<dbReference type="EMBL" id="HE971709">
    <property type="protein sequence ID" value="CCK27869.1"/>
    <property type="molecule type" value="Genomic_DNA"/>
</dbReference>
<dbReference type="AlphaFoldDB" id="K4R5A0"/>
<name>K4R5A0_STRDJ</name>
<evidence type="ECO:0000313" key="8">
    <source>
        <dbReference type="EMBL" id="CCK27869.1"/>
    </source>
</evidence>
<evidence type="ECO:0000256" key="6">
    <source>
        <dbReference type="ARBA" id="ARBA00023136"/>
    </source>
</evidence>
<evidence type="ECO:0000256" key="1">
    <source>
        <dbReference type="ARBA" id="ARBA00004651"/>
    </source>
</evidence>
<accession>K4R5A0</accession>
<keyword evidence="9" id="KW-1185">Reference proteome</keyword>
<gene>
    <name evidence="8" type="ORF">BN159_3490</name>
</gene>
<dbReference type="InterPro" id="IPR036259">
    <property type="entry name" value="MFS_trans_sf"/>
</dbReference>